<evidence type="ECO:0000256" key="4">
    <source>
        <dbReference type="SAM" id="MobiDB-lite"/>
    </source>
</evidence>
<sequence>MFRTHVHAGKGAPPSLDPKGLFAMPKNKHTPAGIPVPEDLRPWSAPWPYYTPVDITPPELTRKGLPASVAEGWAEPHVTPEDVPNWPARAAMALVPFTFDAYHWPLNPTGRTGKTGRNLGKWGENCAADPIVVAGDLDRDGERWVLLIQRSDTGQWAIPGGMVDPGETAPAALVRELLEETGVDLAGHTPTIVYAGYVDDPRNSDHAWVCTTAALYQLDHTVLAVGADDALAAAWFPFADLGALADGLDKVGGRLYGAHLPLLTAAVRRLNDCC</sequence>
<dbReference type="InterPro" id="IPR020084">
    <property type="entry name" value="NUDIX_hydrolase_CS"/>
</dbReference>
<keyword evidence="2 3" id="KW-0378">Hydrolase</keyword>
<dbReference type="InterPro" id="IPR000086">
    <property type="entry name" value="NUDIX_hydrolase_dom"/>
</dbReference>
<dbReference type="Proteomes" id="UP000199028">
    <property type="component" value="Unassembled WGS sequence"/>
</dbReference>
<protein>
    <submittedName>
        <fullName evidence="6">ADP-ribose pyrophosphatase YjhB, NUDIX family</fullName>
    </submittedName>
</protein>
<gene>
    <name evidence="6" type="ORF">SAMN05216195_115176</name>
</gene>
<dbReference type="PANTHER" id="PTHR13030:SF8">
    <property type="entry name" value="ADP-RIBOSE PYROPHOSPHATASE, MITOCHONDRIAL"/>
    <property type="match status" value="1"/>
</dbReference>
<dbReference type="GO" id="GO:0047631">
    <property type="term" value="F:ADP-ribose diphosphatase activity"/>
    <property type="evidence" value="ECO:0007669"/>
    <property type="project" value="InterPro"/>
</dbReference>
<accession>A0A1H9XLC6</accession>
<comment type="similarity">
    <text evidence="1 3">Belongs to the Nudix hydrolase family.</text>
</comment>
<dbReference type="SUPFAM" id="SSF55811">
    <property type="entry name" value="Nudix"/>
    <property type="match status" value="1"/>
</dbReference>
<dbReference type="InterPro" id="IPR039989">
    <property type="entry name" value="NUDT9"/>
</dbReference>
<keyword evidence="7" id="KW-1185">Reference proteome</keyword>
<dbReference type="PRINTS" id="PR00502">
    <property type="entry name" value="NUDIXFAMILY"/>
</dbReference>
<evidence type="ECO:0000313" key="7">
    <source>
        <dbReference type="Proteomes" id="UP000199028"/>
    </source>
</evidence>
<dbReference type="Pfam" id="PF25969">
    <property type="entry name" value="NUDT9_N"/>
    <property type="match status" value="1"/>
</dbReference>
<evidence type="ECO:0000256" key="2">
    <source>
        <dbReference type="ARBA" id="ARBA00022801"/>
    </source>
</evidence>
<dbReference type="InterPro" id="IPR015797">
    <property type="entry name" value="NUDIX_hydrolase-like_dom_sf"/>
</dbReference>
<dbReference type="PROSITE" id="PS51462">
    <property type="entry name" value="NUDIX"/>
    <property type="match status" value="1"/>
</dbReference>
<dbReference type="PROSITE" id="PS00893">
    <property type="entry name" value="NUDIX_BOX"/>
    <property type="match status" value="1"/>
</dbReference>
<dbReference type="Pfam" id="PF00293">
    <property type="entry name" value="NUDIX"/>
    <property type="match status" value="1"/>
</dbReference>
<name>A0A1H9XLC6_9PSEU</name>
<dbReference type="AlphaFoldDB" id="A0A1H9XLC6"/>
<feature type="region of interest" description="Disordered" evidence="4">
    <location>
        <begin position="1"/>
        <end position="37"/>
    </location>
</feature>
<reference evidence="7" key="1">
    <citation type="submission" date="2016-10" db="EMBL/GenBank/DDBJ databases">
        <authorList>
            <person name="Varghese N."/>
            <person name="Submissions S."/>
        </authorList>
    </citation>
    <scope>NUCLEOTIDE SEQUENCE [LARGE SCALE GENOMIC DNA]</scope>
    <source>
        <strain evidence="7">CGMCC 4.578</strain>
    </source>
</reference>
<feature type="domain" description="Nudix hydrolase" evidence="5">
    <location>
        <begin position="121"/>
        <end position="257"/>
    </location>
</feature>
<evidence type="ECO:0000313" key="6">
    <source>
        <dbReference type="EMBL" id="SES46627.1"/>
    </source>
</evidence>
<dbReference type="PANTHER" id="PTHR13030">
    <property type="entry name" value="NUDIX HYDROLASE"/>
    <property type="match status" value="1"/>
</dbReference>
<evidence type="ECO:0000256" key="1">
    <source>
        <dbReference type="ARBA" id="ARBA00005582"/>
    </source>
</evidence>
<dbReference type="InterPro" id="IPR020476">
    <property type="entry name" value="Nudix_hydrolase"/>
</dbReference>
<evidence type="ECO:0000256" key="3">
    <source>
        <dbReference type="RuleBase" id="RU003476"/>
    </source>
</evidence>
<dbReference type="Gene3D" id="3.90.79.10">
    <property type="entry name" value="Nucleoside Triphosphate Pyrophosphohydrolase"/>
    <property type="match status" value="1"/>
</dbReference>
<proteinExistence type="inferred from homology"/>
<dbReference type="EMBL" id="FOFT01000015">
    <property type="protein sequence ID" value="SES46627.1"/>
    <property type="molecule type" value="Genomic_DNA"/>
</dbReference>
<evidence type="ECO:0000259" key="5">
    <source>
        <dbReference type="PROSITE" id="PS51462"/>
    </source>
</evidence>
<organism evidence="6 7">
    <name type="scientific">Lentzea flaviverrucosa</name>
    <dbReference type="NCBI Taxonomy" id="200379"/>
    <lineage>
        <taxon>Bacteria</taxon>
        <taxon>Bacillati</taxon>
        <taxon>Actinomycetota</taxon>
        <taxon>Actinomycetes</taxon>
        <taxon>Pseudonocardiales</taxon>
        <taxon>Pseudonocardiaceae</taxon>
        <taxon>Lentzea</taxon>
    </lineage>
</organism>